<dbReference type="OrthoDB" id="5083054at2"/>
<feature type="region of interest" description="Disordered" evidence="1">
    <location>
        <begin position="77"/>
        <end position="106"/>
    </location>
</feature>
<comment type="caution">
    <text evidence="2">The sequence shown here is derived from an EMBL/GenBank/DDBJ whole genome shotgun (WGS) entry which is preliminary data.</text>
</comment>
<evidence type="ECO:0000256" key="1">
    <source>
        <dbReference type="SAM" id="MobiDB-lite"/>
    </source>
</evidence>
<evidence type="ECO:0000313" key="3">
    <source>
        <dbReference type="Proteomes" id="UP000327039"/>
    </source>
</evidence>
<accession>A0A5J5ISN5</accession>
<evidence type="ECO:0000313" key="2">
    <source>
        <dbReference type="EMBL" id="KAA9086643.1"/>
    </source>
</evidence>
<gene>
    <name evidence="2" type="ORF">F6B42_06440</name>
</gene>
<organism evidence="2 3">
    <name type="scientific">Microbacterium radiodurans</name>
    <dbReference type="NCBI Taxonomy" id="661398"/>
    <lineage>
        <taxon>Bacteria</taxon>
        <taxon>Bacillati</taxon>
        <taxon>Actinomycetota</taxon>
        <taxon>Actinomycetes</taxon>
        <taxon>Micrococcales</taxon>
        <taxon>Microbacteriaceae</taxon>
        <taxon>Microbacterium</taxon>
    </lineage>
</organism>
<proteinExistence type="predicted"/>
<dbReference type="RefSeq" id="WP_150418816.1">
    <property type="nucleotide sequence ID" value="NZ_VYRZ01000002.1"/>
</dbReference>
<keyword evidence="3" id="KW-1185">Reference proteome</keyword>
<dbReference type="AlphaFoldDB" id="A0A5J5ISN5"/>
<sequence>MKIVDSADWRDQLSYETPYRVDEVIPGDPARCAGCPADAEPIDRSALWAVKHRHPTNHGGYVRFYCADHLPARPAAPVAPAAKPAARRAAPRATARASSPQRTTPANRADVVRAMCPDCFVEVSAAGECGVCGIRI</sequence>
<dbReference type="Proteomes" id="UP000327039">
    <property type="component" value="Unassembled WGS sequence"/>
</dbReference>
<dbReference type="EMBL" id="VYRZ01000002">
    <property type="protein sequence ID" value="KAA9086643.1"/>
    <property type="molecule type" value="Genomic_DNA"/>
</dbReference>
<reference evidence="3" key="1">
    <citation type="submission" date="2019-09" db="EMBL/GenBank/DDBJ databases">
        <title>Mumia zhuanghuii sp. nov. isolated from the intestinal contents of plateau pika (Ochotona curzoniae) in the Qinghai-Tibet plateau of China.</title>
        <authorList>
            <person name="Tian Z."/>
        </authorList>
    </citation>
    <scope>NUCLEOTIDE SEQUENCE [LARGE SCALE GENOMIC DNA]</scope>
    <source>
        <strain evidence="3">DSM 25564</strain>
    </source>
</reference>
<protein>
    <submittedName>
        <fullName evidence="2">Glucose-6-phosphate dehydrogenase</fullName>
    </submittedName>
</protein>
<name>A0A5J5ISN5_9MICO</name>